<dbReference type="InterPro" id="IPR032199">
    <property type="entry name" value="RMI1_C"/>
</dbReference>
<dbReference type="GO" id="GO:0000166">
    <property type="term" value="F:nucleotide binding"/>
    <property type="evidence" value="ECO:0007669"/>
    <property type="project" value="InterPro"/>
</dbReference>
<accession>A0AAV4AZA6</accession>
<feature type="domain" description="RecQ-mediated genome instability protein 1 C-terminal OB-fold" evidence="1">
    <location>
        <begin position="47"/>
        <end position="153"/>
    </location>
</feature>
<dbReference type="Proteomes" id="UP000735302">
    <property type="component" value="Unassembled WGS sequence"/>
</dbReference>
<comment type="caution">
    <text evidence="2">The sequence shown here is derived from an EMBL/GenBank/DDBJ whole genome shotgun (WGS) entry which is preliminary data.</text>
</comment>
<dbReference type="EMBL" id="BLXT01004413">
    <property type="protein sequence ID" value="GFO12357.1"/>
    <property type="molecule type" value="Genomic_DNA"/>
</dbReference>
<sequence length="170" mass="18677">MSLLVERETEAASALSEPVAAGHTFLDCQCIGQEHRARSDLKHLSDLNDASPDPIRVQVSIVTLIEKLYSNNGSHWTLACRINDGLTSLDVDISNGVLTELIGFSAEDSIAMRQRFKSEPKVKEIFAESLSQCQNKLISGRNGCLVELEPASCSQQGKKPRIVKLILQSR</sequence>
<name>A0AAV4AZA6_9GAST</name>
<organism evidence="2 3">
    <name type="scientific">Plakobranchus ocellatus</name>
    <dbReference type="NCBI Taxonomy" id="259542"/>
    <lineage>
        <taxon>Eukaryota</taxon>
        <taxon>Metazoa</taxon>
        <taxon>Spiralia</taxon>
        <taxon>Lophotrochozoa</taxon>
        <taxon>Mollusca</taxon>
        <taxon>Gastropoda</taxon>
        <taxon>Heterobranchia</taxon>
        <taxon>Euthyneura</taxon>
        <taxon>Panpulmonata</taxon>
        <taxon>Sacoglossa</taxon>
        <taxon>Placobranchoidea</taxon>
        <taxon>Plakobranchidae</taxon>
        <taxon>Plakobranchus</taxon>
    </lineage>
</organism>
<dbReference type="Gene3D" id="6.10.140.770">
    <property type="match status" value="1"/>
</dbReference>
<keyword evidence="3" id="KW-1185">Reference proteome</keyword>
<dbReference type="GO" id="GO:0000724">
    <property type="term" value="P:double-strand break repair via homologous recombination"/>
    <property type="evidence" value="ECO:0007669"/>
    <property type="project" value="TreeGrafter"/>
</dbReference>
<protein>
    <submittedName>
        <fullName evidence="2">Recq-mediated genome instability protein 1</fullName>
    </submittedName>
</protein>
<dbReference type="PANTHER" id="PTHR14790:SF15">
    <property type="entry name" value="RECQ-MEDIATED GENOME INSTABILITY PROTEIN 1"/>
    <property type="match status" value="1"/>
</dbReference>
<dbReference type="GO" id="GO:0016604">
    <property type="term" value="C:nuclear body"/>
    <property type="evidence" value="ECO:0007669"/>
    <property type="project" value="TreeGrafter"/>
</dbReference>
<dbReference type="AlphaFoldDB" id="A0AAV4AZA6"/>
<gene>
    <name evidence="2" type="ORF">PoB_003886200</name>
</gene>
<dbReference type="GO" id="GO:0031422">
    <property type="term" value="C:RecQ family helicase-topoisomerase III complex"/>
    <property type="evidence" value="ECO:0007669"/>
    <property type="project" value="TreeGrafter"/>
</dbReference>
<dbReference type="PANTHER" id="PTHR14790">
    <property type="entry name" value="RECQ-MEDIATED GENOME INSTABILITY PROTEIN 1 RMI1"/>
    <property type="match status" value="1"/>
</dbReference>
<evidence type="ECO:0000259" key="1">
    <source>
        <dbReference type="Pfam" id="PF16099"/>
    </source>
</evidence>
<dbReference type="GO" id="GO:0000712">
    <property type="term" value="P:resolution of meiotic recombination intermediates"/>
    <property type="evidence" value="ECO:0007669"/>
    <property type="project" value="TreeGrafter"/>
</dbReference>
<evidence type="ECO:0000313" key="3">
    <source>
        <dbReference type="Proteomes" id="UP000735302"/>
    </source>
</evidence>
<proteinExistence type="predicted"/>
<evidence type="ECO:0000313" key="2">
    <source>
        <dbReference type="EMBL" id="GFO12357.1"/>
    </source>
</evidence>
<dbReference type="Pfam" id="PF16099">
    <property type="entry name" value="RMI1_C"/>
    <property type="match status" value="1"/>
</dbReference>
<reference evidence="2 3" key="1">
    <citation type="journal article" date="2021" name="Elife">
        <title>Chloroplast acquisition without the gene transfer in kleptoplastic sea slugs, Plakobranchus ocellatus.</title>
        <authorList>
            <person name="Maeda T."/>
            <person name="Takahashi S."/>
            <person name="Yoshida T."/>
            <person name="Shimamura S."/>
            <person name="Takaki Y."/>
            <person name="Nagai Y."/>
            <person name="Toyoda A."/>
            <person name="Suzuki Y."/>
            <person name="Arimoto A."/>
            <person name="Ishii H."/>
            <person name="Satoh N."/>
            <person name="Nishiyama T."/>
            <person name="Hasebe M."/>
            <person name="Maruyama T."/>
            <person name="Minagawa J."/>
            <person name="Obokata J."/>
            <person name="Shigenobu S."/>
        </authorList>
    </citation>
    <scope>NUCLEOTIDE SEQUENCE [LARGE SCALE GENOMIC DNA]</scope>
</reference>